<reference evidence="6" key="1">
    <citation type="journal article" date="2020" name="Fungal Divers.">
        <title>Resolving the Mortierellaceae phylogeny through synthesis of multi-gene phylogenetics and phylogenomics.</title>
        <authorList>
            <person name="Vandepol N."/>
            <person name="Liber J."/>
            <person name="Desiro A."/>
            <person name="Na H."/>
            <person name="Kennedy M."/>
            <person name="Barry K."/>
            <person name="Grigoriev I.V."/>
            <person name="Miller A.N."/>
            <person name="O'Donnell K."/>
            <person name="Stajich J.E."/>
            <person name="Bonito G."/>
        </authorList>
    </citation>
    <scope>NUCLEOTIDE SEQUENCE</scope>
    <source>
        <strain evidence="6">NRRL 2769</strain>
    </source>
</reference>
<dbReference type="GO" id="GO:0006285">
    <property type="term" value="P:base-excision repair, AP site formation"/>
    <property type="evidence" value="ECO:0007669"/>
    <property type="project" value="InterPro"/>
</dbReference>
<dbReference type="InterPro" id="IPR036895">
    <property type="entry name" value="Uracil-DNA_glycosylase-like_sf"/>
</dbReference>
<accession>A0A9P6MWD9</accession>
<evidence type="ECO:0000256" key="1">
    <source>
        <dbReference type="ARBA" id="ARBA00022763"/>
    </source>
</evidence>
<evidence type="ECO:0000256" key="4">
    <source>
        <dbReference type="SAM" id="MobiDB-lite"/>
    </source>
</evidence>
<evidence type="ECO:0000313" key="6">
    <source>
        <dbReference type="EMBL" id="KAG0015288.1"/>
    </source>
</evidence>
<feature type="compositionally biased region" description="Basic residues" evidence="4">
    <location>
        <begin position="278"/>
        <end position="291"/>
    </location>
</feature>
<feature type="region of interest" description="Disordered" evidence="4">
    <location>
        <begin position="159"/>
        <end position="184"/>
    </location>
</feature>
<dbReference type="GO" id="GO:0004844">
    <property type="term" value="F:uracil DNA N-glycosylase activity"/>
    <property type="evidence" value="ECO:0007669"/>
    <property type="project" value="TreeGrafter"/>
</dbReference>
<dbReference type="AlphaFoldDB" id="A0A9P6MWD9"/>
<name>A0A9P6MWD9_9FUNG</name>
<evidence type="ECO:0000259" key="5">
    <source>
        <dbReference type="Pfam" id="PF03167"/>
    </source>
</evidence>
<dbReference type="PANTHER" id="PTHR12159">
    <property type="entry name" value="G/T AND G/U MISMATCH-SPECIFIC DNA GLYCOSYLASE"/>
    <property type="match status" value="1"/>
</dbReference>
<dbReference type="Gene3D" id="3.40.470.10">
    <property type="entry name" value="Uracil-DNA glycosylase-like domain"/>
    <property type="match status" value="2"/>
</dbReference>
<organism evidence="6 7">
    <name type="scientific">Entomortierella chlamydospora</name>
    <dbReference type="NCBI Taxonomy" id="101097"/>
    <lineage>
        <taxon>Eukaryota</taxon>
        <taxon>Fungi</taxon>
        <taxon>Fungi incertae sedis</taxon>
        <taxon>Mucoromycota</taxon>
        <taxon>Mortierellomycotina</taxon>
        <taxon>Mortierellomycetes</taxon>
        <taxon>Mortierellales</taxon>
        <taxon>Mortierellaceae</taxon>
        <taxon>Entomortierella</taxon>
    </lineage>
</organism>
<feature type="compositionally biased region" description="Low complexity" evidence="4">
    <location>
        <begin position="256"/>
        <end position="269"/>
    </location>
</feature>
<keyword evidence="7" id="KW-1185">Reference proteome</keyword>
<keyword evidence="3" id="KW-0234">DNA repair</keyword>
<evidence type="ECO:0000313" key="7">
    <source>
        <dbReference type="Proteomes" id="UP000703661"/>
    </source>
</evidence>
<dbReference type="Pfam" id="PF13270">
    <property type="entry name" value="CCDC28"/>
    <property type="match status" value="1"/>
</dbReference>
<evidence type="ECO:0000256" key="3">
    <source>
        <dbReference type="ARBA" id="ARBA00023204"/>
    </source>
</evidence>
<proteinExistence type="predicted"/>
<dbReference type="CDD" id="cd10028">
    <property type="entry name" value="UDG-F2_TDG_MUG"/>
    <property type="match status" value="1"/>
</dbReference>
<gene>
    <name evidence="6" type="ORF">BGZ80_009945</name>
</gene>
<dbReference type="Pfam" id="PF03167">
    <property type="entry name" value="UDG"/>
    <property type="match status" value="1"/>
</dbReference>
<feature type="compositionally biased region" description="Basic and acidic residues" evidence="4">
    <location>
        <begin position="516"/>
        <end position="549"/>
    </location>
</feature>
<dbReference type="InterPro" id="IPR005122">
    <property type="entry name" value="Uracil-DNA_glycosylase-like"/>
</dbReference>
<feature type="compositionally biased region" description="Polar residues" evidence="4">
    <location>
        <begin position="165"/>
        <end position="182"/>
    </location>
</feature>
<feature type="compositionally biased region" description="Low complexity" evidence="4">
    <location>
        <begin position="9"/>
        <end position="28"/>
    </location>
</feature>
<dbReference type="InterPro" id="IPR015637">
    <property type="entry name" value="MUG/TDG"/>
</dbReference>
<comment type="caution">
    <text evidence="6">The sequence shown here is derived from an EMBL/GenBank/DDBJ whole genome shotgun (WGS) entry which is preliminary data.</text>
</comment>
<feature type="region of interest" description="Disordered" evidence="4">
    <location>
        <begin position="206"/>
        <end position="296"/>
    </location>
</feature>
<keyword evidence="1" id="KW-0227">DNA damage</keyword>
<keyword evidence="2" id="KW-0378">Hydrolase</keyword>
<dbReference type="Proteomes" id="UP000703661">
    <property type="component" value="Unassembled WGS sequence"/>
</dbReference>
<dbReference type="SUPFAM" id="SSF52141">
    <property type="entry name" value="Uracil-DNA glycosylase-like"/>
    <property type="match status" value="1"/>
</dbReference>
<sequence>MDSQAPPRTSISTTRSGTGPSGSQGSFTYSPTHNNVDGSGYYIPPTSELTASDHDKALGVINAAFKQTDRIVDERDMKAFGDNSEGIFQELNNIRKKQLALAAKHISIETVADDDKSLAPDGKPLDAADKDELDSAHFERKRQELQDLMASLEDLGRSMSDFHELSNSMKKQAPSPSYTPAATRNAKPDLFVMAEFGSLVSKFAHEKNGESSNSDGSARVKNDKKRTHTSNETDAKDDNQDDSSRELATQVRKSLRLSSSTPTSPLSSRVISADSIKSRPHHKRAPPRPKAGRNPGYAAPEVYSHLSLVPDIIDYDLDVLFVGINPGVMSSQRCHHFSNPTNHFWSCLSDSGLLPPGVRLGPDDDESLPGICNMGLTNLVDRPSRMGNELSVAECRGAAPVLTAKIKKYRPRFVCFVSKQAWEMYSGIGLGLQSAWVSWHDEPEDDWLVGIKDDDDNLDNERSRIQNDLSMQGYRMAPYFERGPSASKLEADLEAEGVPSPFKHESMKLEGLGVKSEPEDQKKPIKAELDDIKPVKLELDEKNGVKLDPSEGGSSSTGHVRSPANESLESKYRRITQGSRMFVIPSTSGRVTQYKKEDKLAYFQQLAELVRKDRRMRGVKDPWEIQ</sequence>
<dbReference type="PANTHER" id="PTHR12159:SF9">
    <property type="entry name" value="G_T MISMATCH-SPECIFIC THYMINE DNA GLYCOSYLASE"/>
    <property type="match status" value="1"/>
</dbReference>
<protein>
    <recommendedName>
        <fullName evidence="5">Uracil-DNA glycosylase-like domain-containing protein</fullName>
    </recommendedName>
</protein>
<dbReference type="GO" id="GO:0008263">
    <property type="term" value="F:pyrimidine-specific mismatch base pair DNA N-glycosylase activity"/>
    <property type="evidence" value="ECO:0007669"/>
    <property type="project" value="TreeGrafter"/>
</dbReference>
<dbReference type="InterPro" id="IPR025271">
    <property type="entry name" value="CCDC28"/>
</dbReference>
<feature type="domain" description="Uracil-DNA glycosylase-like" evidence="5">
    <location>
        <begin position="311"/>
        <end position="440"/>
    </location>
</feature>
<feature type="region of interest" description="Disordered" evidence="4">
    <location>
        <begin position="113"/>
        <end position="142"/>
    </location>
</feature>
<feature type="compositionally biased region" description="Polar residues" evidence="4">
    <location>
        <begin position="552"/>
        <end position="567"/>
    </location>
</feature>
<feature type="region of interest" description="Disordered" evidence="4">
    <location>
        <begin position="1"/>
        <end position="47"/>
    </location>
</feature>
<evidence type="ECO:0000256" key="2">
    <source>
        <dbReference type="ARBA" id="ARBA00022801"/>
    </source>
</evidence>
<feature type="region of interest" description="Disordered" evidence="4">
    <location>
        <begin position="499"/>
        <end position="572"/>
    </location>
</feature>
<feature type="compositionally biased region" description="Basic and acidic residues" evidence="4">
    <location>
        <begin position="229"/>
        <end position="245"/>
    </location>
</feature>
<dbReference type="EMBL" id="JAAAID010000642">
    <property type="protein sequence ID" value="KAG0015288.1"/>
    <property type="molecule type" value="Genomic_DNA"/>
</dbReference>